<evidence type="ECO:0000313" key="3">
    <source>
        <dbReference type="EMBL" id="KAF4620165.1"/>
    </source>
</evidence>
<dbReference type="InterPro" id="IPR051058">
    <property type="entry name" value="GDSL_Est/Lipase"/>
</dbReference>
<dbReference type="AlphaFoldDB" id="A0A8H4QYY9"/>
<dbReference type="CDD" id="cd01846">
    <property type="entry name" value="fatty_acyltransferase_like"/>
    <property type="match status" value="1"/>
</dbReference>
<gene>
    <name evidence="3" type="ORF">G7Y89_g14656</name>
</gene>
<dbReference type="PANTHER" id="PTHR45648:SF22">
    <property type="entry name" value="GDSL LIPASE_ACYLHYDROLASE FAMILY PROTEIN (AFU_ORTHOLOGUE AFUA_4G14700)"/>
    <property type="match status" value="1"/>
</dbReference>
<feature type="chain" id="PRO_5034033980" evidence="2">
    <location>
        <begin position="18"/>
        <end position="390"/>
    </location>
</feature>
<reference evidence="3 4" key="1">
    <citation type="submission" date="2020-03" db="EMBL/GenBank/DDBJ databases">
        <title>Draft Genome Sequence of Cudoniella acicularis.</title>
        <authorList>
            <person name="Buettner E."/>
            <person name="Kellner H."/>
        </authorList>
    </citation>
    <scope>NUCLEOTIDE SEQUENCE [LARGE SCALE GENOMIC DNA]</scope>
    <source>
        <strain evidence="3 4">DSM 108380</strain>
    </source>
</reference>
<sequence>MQLFAFALLAASAVVVADTENEVIVEAQNHGFQTSKILWRLEIDESRLSYFQQHNGSAPPPGMLLPESTNTPGGGITWDRWVSNYTGAMLYNYAVSGAVCDNNIIYRYLASIFGPFPDVVYEVNAFVADTQYINASTNTNTLYTNRKEDNTVYSIWIGTNDLGNGAFLTDSSLNETTIPDYINCIYDRFDQIYKAGGRYFVLMNTAPLQLSPQYGMPGAGGLTPANISEVSGKMKEYTKLVNNVFTYRTPYELLIAKRYPGASIAIYDVNSFMTDIYNNPSAYLAAPANVTAPYHSCDATGTKCTDASSVGLDHYMWYDDLHPSQKTDEAIAHEFQQAAALKLPIRTLLAHRAGTTPKDPGRSSGSGTSLIVFRRMLHRCPGHLPDLSLL</sequence>
<dbReference type="OrthoDB" id="1600564at2759"/>
<comment type="caution">
    <text evidence="3">The sequence shown here is derived from an EMBL/GenBank/DDBJ whole genome shotgun (WGS) entry which is preliminary data.</text>
</comment>
<dbReference type="GO" id="GO:0016788">
    <property type="term" value="F:hydrolase activity, acting on ester bonds"/>
    <property type="evidence" value="ECO:0007669"/>
    <property type="project" value="InterPro"/>
</dbReference>
<protein>
    <submittedName>
        <fullName evidence="3">Uncharacterized protein</fullName>
    </submittedName>
</protein>
<keyword evidence="4" id="KW-1185">Reference proteome</keyword>
<keyword evidence="2" id="KW-0732">Signal</keyword>
<dbReference type="EMBL" id="JAAMPI010001996">
    <property type="protein sequence ID" value="KAF4620165.1"/>
    <property type="molecule type" value="Genomic_DNA"/>
</dbReference>
<name>A0A8H4QYY9_9HELO</name>
<dbReference type="InterPro" id="IPR001087">
    <property type="entry name" value="GDSL"/>
</dbReference>
<evidence type="ECO:0000256" key="1">
    <source>
        <dbReference type="ARBA" id="ARBA00022801"/>
    </source>
</evidence>
<dbReference type="PANTHER" id="PTHR45648">
    <property type="entry name" value="GDSL LIPASE/ACYLHYDROLASE FAMILY PROTEIN (AFU_ORTHOLOGUE AFUA_4G14700)"/>
    <property type="match status" value="1"/>
</dbReference>
<evidence type="ECO:0000313" key="4">
    <source>
        <dbReference type="Proteomes" id="UP000566819"/>
    </source>
</evidence>
<dbReference type="Gene3D" id="3.40.50.1110">
    <property type="entry name" value="SGNH hydrolase"/>
    <property type="match status" value="1"/>
</dbReference>
<accession>A0A8H4QYY9</accession>
<dbReference type="SUPFAM" id="SSF52266">
    <property type="entry name" value="SGNH hydrolase"/>
    <property type="match status" value="1"/>
</dbReference>
<keyword evidence="1" id="KW-0378">Hydrolase</keyword>
<dbReference type="Pfam" id="PF00657">
    <property type="entry name" value="Lipase_GDSL"/>
    <property type="match status" value="1"/>
</dbReference>
<evidence type="ECO:0000256" key="2">
    <source>
        <dbReference type="SAM" id="SignalP"/>
    </source>
</evidence>
<dbReference type="Proteomes" id="UP000566819">
    <property type="component" value="Unassembled WGS sequence"/>
</dbReference>
<feature type="signal peptide" evidence="2">
    <location>
        <begin position="1"/>
        <end position="17"/>
    </location>
</feature>
<organism evidence="3 4">
    <name type="scientific">Cudoniella acicularis</name>
    <dbReference type="NCBI Taxonomy" id="354080"/>
    <lineage>
        <taxon>Eukaryota</taxon>
        <taxon>Fungi</taxon>
        <taxon>Dikarya</taxon>
        <taxon>Ascomycota</taxon>
        <taxon>Pezizomycotina</taxon>
        <taxon>Leotiomycetes</taxon>
        <taxon>Helotiales</taxon>
        <taxon>Tricladiaceae</taxon>
        <taxon>Cudoniella</taxon>
    </lineage>
</organism>
<dbReference type="InterPro" id="IPR036514">
    <property type="entry name" value="SGNH_hydro_sf"/>
</dbReference>
<proteinExistence type="predicted"/>